<protein>
    <submittedName>
        <fullName evidence="1">Uncharacterized protein</fullName>
    </submittedName>
</protein>
<accession>A0A2C6M6R9</accession>
<dbReference type="EMBL" id="AWQQ01000069">
    <property type="protein sequence ID" value="PHJ37907.1"/>
    <property type="molecule type" value="Genomic_DNA"/>
</dbReference>
<evidence type="ECO:0000313" key="2">
    <source>
        <dbReference type="Proteomes" id="UP000222564"/>
    </source>
</evidence>
<evidence type="ECO:0000313" key="1">
    <source>
        <dbReference type="EMBL" id="PHJ37907.1"/>
    </source>
</evidence>
<gene>
    <name evidence="1" type="ORF">P378_13345</name>
</gene>
<reference evidence="1 2" key="1">
    <citation type="submission" date="2013-09" db="EMBL/GenBank/DDBJ databases">
        <title>Biodegradation of hydrocarbons in the deep terrestrial subsurface : characterization of a microbial consortium composed of two Desulfotomaculum species originating from a deep geological formation.</title>
        <authorList>
            <person name="Aullo T."/>
            <person name="Berlendis S."/>
            <person name="Lascourreges J.-F."/>
            <person name="Dessort D."/>
            <person name="Saint-Laurent S."/>
            <person name="Schraauwers B."/>
            <person name="Mas J."/>
            <person name="Magot M."/>
            <person name="Ranchou-Peyruse A."/>
        </authorList>
    </citation>
    <scope>NUCLEOTIDE SEQUENCE [LARGE SCALE GENOMIC DNA]</scope>
    <source>
        <strain evidence="1 2">Bs107</strain>
    </source>
</reference>
<name>A0A2C6M6R9_9FIRM</name>
<proteinExistence type="predicted"/>
<keyword evidence="2" id="KW-1185">Reference proteome</keyword>
<comment type="caution">
    <text evidence="1">The sequence shown here is derived from an EMBL/GenBank/DDBJ whole genome shotgun (WGS) entry which is preliminary data.</text>
</comment>
<organism evidence="1 2">
    <name type="scientific">Desulforamulus profundi</name>
    <dbReference type="NCBI Taxonomy" id="1383067"/>
    <lineage>
        <taxon>Bacteria</taxon>
        <taxon>Bacillati</taxon>
        <taxon>Bacillota</taxon>
        <taxon>Clostridia</taxon>
        <taxon>Eubacteriales</taxon>
        <taxon>Peptococcaceae</taxon>
        <taxon>Desulforamulus</taxon>
    </lineage>
</organism>
<dbReference type="RefSeq" id="WP_099083407.1">
    <property type="nucleotide sequence ID" value="NZ_AWQQ01000069.1"/>
</dbReference>
<sequence length="59" mass="7120">MEKEMHVCSLCEYHEEIWDQVDEGEIYEDGCFCKLNRNDLHFENCLEVNPKGCPHFKRK</sequence>
<dbReference type="AlphaFoldDB" id="A0A2C6M6R9"/>
<dbReference type="Proteomes" id="UP000222564">
    <property type="component" value="Unassembled WGS sequence"/>
</dbReference>